<evidence type="ECO:0000313" key="3">
    <source>
        <dbReference type="EMBL" id="KAJ7228403.1"/>
    </source>
</evidence>
<feature type="compositionally biased region" description="Low complexity" evidence="1">
    <location>
        <begin position="246"/>
        <end position="263"/>
    </location>
</feature>
<feature type="region of interest" description="Disordered" evidence="1">
    <location>
        <begin position="506"/>
        <end position="529"/>
    </location>
</feature>
<accession>A0AAD7E4G2</accession>
<name>A0AAD7E4G2_9AGAR</name>
<feature type="region of interest" description="Disordered" evidence="1">
    <location>
        <begin position="246"/>
        <end position="266"/>
    </location>
</feature>
<comment type="caution">
    <text evidence="3">The sequence shown here is derived from an EMBL/GenBank/DDBJ whole genome shotgun (WGS) entry which is preliminary data.</text>
</comment>
<dbReference type="GO" id="GO:1990071">
    <property type="term" value="C:TRAPPII protein complex"/>
    <property type="evidence" value="ECO:0007669"/>
    <property type="project" value="InterPro"/>
</dbReference>
<evidence type="ECO:0000256" key="1">
    <source>
        <dbReference type="SAM" id="MobiDB-lite"/>
    </source>
</evidence>
<dbReference type="GO" id="GO:0005802">
    <property type="term" value="C:trans-Golgi network"/>
    <property type="evidence" value="ECO:0007669"/>
    <property type="project" value="TreeGrafter"/>
</dbReference>
<reference evidence="3" key="1">
    <citation type="submission" date="2023-03" db="EMBL/GenBank/DDBJ databases">
        <title>Massive genome expansion in bonnet fungi (Mycena s.s.) driven by repeated elements and novel gene families across ecological guilds.</title>
        <authorList>
            <consortium name="Lawrence Berkeley National Laboratory"/>
            <person name="Harder C.B."/>
            <person name="Miyauchi S."/>
            <person name="Viragh M."/>
            <person name="Kuo A."/>
            <person name="Thoen E."/>
            <person name="Andreopoulos B."/>
            <person name="Lu D."/>
            <person name="Skrede I."/>
            <person name="Drula E."/>
            <person name="Henrissat B."/>
            <person name="Morin E."/>
            <person name="Kohler A."/>
            <person name="Barry K."/>
            <person name="LaButti K."/>
            <person name="Morin E."/>
            <person name="Salamov A."/>
            <person name="Lipzen A."/>
            <person name="Mereny Z."/>
            <person name="Hegedus B."/>
            <person name="Baldrian P."/>
            <person name="Stursova M."/>
            <person name="Weitz H."/>
            <person name="Taylor A."/>
            <person name="Grigoriev I.V."/>
            <person name="Nagy L.G."/>
            <person name="Martin F."/>
            <person name="Kauserud H."/>
        </authorList>
    </citation>
    <scope>NUCLEOTIDE SEQUENCE</scope>
    <source>
        <strain evidence="3">9144</strain>
    </source>
</reference>
<keyword evidence="4" id="KW-1185">Reference proteome</keyword>
<feature type="compositionally biased region" description="Pro residues" evidence="1">
    <location>
        <begin position="133"/>
        <end position="142"/>
    </location>
</feature>
<dbReference type="PANTHER" id="PTHR28159:SF1">
    <property type="entry name" value="TRAFFICKING PROTEIN PARTICLE COMPLEX II-SPECIFIC SUBUNIT 65"/>
    <property type="match status" value="1"/>
</dbReference>
<sequence>MAALEQIFGSAELDVVVPDTSLEYPPPTDADDWLSRLRAGTKERTQAFFDEQLRALLLVRVNQPSTSSKDPSHPPKELLAFISHLQISLEATYISSVPVGSNFPDTPGTARLSAPPRTASLAKLGKKSSHPSIFPPNTPNPTPSSAETDKRYIKSEGTLLLASIWGQNTSEDSREAFSLLWSEEEEIWVAVYKLALTVSFLRLAISDPLLCLTVSATLRDRPQTLSRPTHPLAVYLASVDFQPLPSATAPASPTTPTGSNAASDTLGETALSGLPEVNLLEGLSAGPFFPLSALDLPTARLGSVSRLKLFTLQPLSPRTPPPAPTPSPMTAIGRSQNFSAIAPTTLRKSFRKTLRTVSGFRVRMRTVFVPAVPFPLNGDQSTDEETDEDRLEAGTDERTVVLCVEVENSGESGRQVGFEIERVEVKVGGGDDSEARAVLVGWGNEGGVMHSGSIFPIPVAANEQYNLLYAVSFLRSPDEALSLGLVKDSGAKEMLQRAVTISIHGKPYIRPSSSQPSTPEATSPEPVLTYPTQTFCSKWNCVLDLSSQPHPDPEDDSEDGDFELHIPNALPEPASPFPSNPQGRPDSLVSILRDSPALSPVPTPGTAGPAKRHTLPNGQAIVAARALGLKSSAGTGKGYRASTSMLNPLHSANKERADMHPPRSSSFNSNGTPPPVTMLGQMTKSPTTWSPRLSVDPDYQPPVPMTPAYPSYPTRSALPPTPPAVMAQSNTQGMLGSLTGKSVEIRRERGLAMGTGAFGVPPTPGPVVSVAGGGSGFFGLGPSISAPGGLLLEEDEDEHEHEHEHDAAVVRSGEAIVVSVGLLASGSRKNGGDLGKTISTRTESDELHRIFPLDHFTLDVFVFNQSEWTRRFEVTCPDRRRGRARDPGEKAPSPGIVPLDNRVRIGPLLPAACQSVRMEFLAVTPGVHSIDTLTLTDVVSGYSMNLRSVMDIVVHEPGDV</sequence>
<dbReference type="InterPro" id="IPR055420">
    <property type="entry name" value="IgD3_Trs65"/>
</dbReference>
<feature type="region of interest" description="Disordered" evidence="1">
    <location>
        <begin position="125"/>
        <end position="148"/>
    </location>
</feature>
<feature type="domain" description="Trafficking protein particle complex II-specific subunit 65 IgD3" evidence="2">
    <location>
        <begin position="895"/>
        <end position="954"/>
    </location>
</feature>
<dbReference type="Proteomes" id="UP001219525">
    <property type="component" value="Unassembled WGS sequence"/>
</dbReference>
<evidence type="ECO:0000313" key="4">
    <source>
        <dbReference type="Proteomes" id="UP001219525"/>
    </source>
</evidence>
<feature type="region of interest" description="Disordered" evidence="1">
    <location>
        <begin position="547"/>
        <end position="614"/>
    </location>
</feature>
<dbReference type="InterPro" id="IPR024662">
    <property type="entry name" value="Trs65"/>
</dbReference>
<organism evidence="3 4">
    <name type="scientific">Mycena pura</name>
    <dbReference type="NCBI Taxonomy" id="153505"/>
    <lineage>
        <taxon>Eukaryota</taxon>
        <taxon>Fungi</taxon>
        <taxon>Dikarya</taxon>
        <taxon>Basidiomycota</taxon>
        <taxon>Agaricomycotina</taxon>
        <taxon>Agaricomycetes</taxon>
        <taxon>Agaricomycetidae</taxon>
        <taxon>Agaricales</taxon>
        <taxon>Marasmiineae</taxon>
        <taxon>Mycenaceae</taxon>
        <taxon>Mycena</taxon>
    </lineage>
</organism>
<evidence type="ECO:0000259" key="2">
    <source>
        <dbReference type="Pfam" id="PF12735"/>
    </source>
</evidence>
<dbReference type="EMBL" id="JARJCW010000002">
    <property type="protein sequence ID" value="KAJ7228403.1"/>
    <property type="molecule type" value="Genomic_DNA"/>
</dbReference>
<dbReference type="Pfam" id="PF12735">
    <property type="entry name" value="IgD3_Trs65"/>
    <property type="match status" value="1"/>
</dbReference>
<dbReference type="GO" id="GO:0006891">
    <property type="term" value="P:intra-Golgi vesicle-mediated transport"/>
    <property type="evidence" value="ECO:0007669"/>
    <property type="project" value="InterPro"/>
</dbReference>
<protein>
    <submittedName>
        <fullName evidence="3">TRAPP trafficking subunit Trs65-domain-containing protein</fullName>
    </submittedName>
</protein>
<dbReference type="PANTHER" id="PTHR28159">
    <property type="entry name" value="TRAFFICKING PROTEIN PARTICLE COMPLEX II-SPECIFIC SUBUNIT 65"/>
    <property type="match status" value="1"/>
</dbReference>
<gene>
    <name evidence="3" type="ORF">GGX14DRAFT_508881</name>
</gene>
<proteinExistence type="predicted"/>
<dbReference type="AlphaFoldDB" id="A0AAD7E4G2"/>
<feature type="compositionally biased region" description="Polar residues" evidence="1">
    <location>
        <begin position="511"/>
        <end position="521"/>
    </location>
</feature>